<feature type="chain" id="PRO_5041926623" evidence="1">
    <location>
        <begin position="21"/>
        <end position="76"/>
    </location>
</feature>
<keyword evidence="1" id="KW-0732">Signal</keyword>
<reference evidence="2" key="1">
    <citation type="submission" date="2023-03" db="EMBL/GenBank/DDBJ databases">
        <title>Massive genome expansion in bonnet fungi (Mycena s.s.) driven by repeated elements and novel gene families across ecological guilds.</title>
        <authorList>
            <consortium name="Lawrence Berkeley National Laboratory"/>
            <person name="Harder C.B."/>
            <person name="Miyauchi S."/>
            <person name="Viragh M."/>
            <person name="Kuo A."/>
            <person name="Thoen E."/>
            <person name="Andreopoulos B."/>
            <person name="Lu D."/>
            <person name="Skrede I."/>
            <person name="Drula E."/>
            <person name="Henrissat B."/>
            <person name="Morin E."/>
            <person name="Kohler A."/>
            <person name="Barry K."/>
            <person name="LaButti K."/>
            <person name="Morin E."/>
            <person name="Salamov A."/>
            <person name="Lipzen A."/>
            <person name="Mereny Z."/>
            <person name="Hegedus B."/>
            <person name="Baldrian P."/>
            <person name="Stursova M."/>
            <person name="Weitz H."/>
            <person name="Taylor A."/>
            <person name="Grigoriev I.V."/>
            <person name="Nagy L.G."/>
            <person name="Martin F."/>
            <person name="Kauserud H."/>
        </authorList>
    </citation>
    <scope>NUCLEOTIDE SEQUENCE</scope>
    <source>
        <strain evidence="2">CBHHK002</strain>
    </source>
</reference>
<feature type="signal peptide" evidence="1">
    <location>
        <begin position="1"/>
        <end position="20"/>
    </location>
</feature>
<dbReference type="AlphaFoldDB" id="A0AAD6ZKX6"/>
<keyword evidence="3" id="KW-1185">Reference proteome</keyword>
<gene>
    <name evidence="2" type="ORF">DFH08DRAFT_967659</name>
</gene>
<organism evidence="2 3">
    <name type="scientific">Mycena albidolilacea</name>
    <dbReference type="NCBI Taxonomy" id="1033008"/>
    <lineage>
        <taxon>Eukaryota</taxon>
        <taxon>Fungi</taxon>
        <taxon>Dikarya</taxon>
        <taxon>Basidiomycota</taxon>
        <taxon>Agaricomycotina</taxon>
        <taxon>Agaricomycetes</taxon>
        <taxon>Agaricomycetidae</taxon>
        <taxon>Agaricales</taxon>
        <taxon>Marasmiineae</taxon>
        <taxon>Mycenaceae</taxon>
        <taxon>Mycena</taxon>
    </lineage>
</organism>
<comment type="caution">
    <text evidence="2">The sequence shown here is derived from an EMBL/GenBank/DDBJ whole genome shotgun (WGS) entry which is preliminary data.</text>
</comment>
<proteinExistence type="predicted"/>
<evidence type="ECO:0000313" key="3">
    <source>
        <dbReference type="Proteomes" id="UP001218218"/>
    </source>
</evidence>
<evidence type="ECO:0000313" key="2">
    <source>
        <dbReference type="EMBL" id="KAJ7327862.1"/>
    </source>
</evidence>
<evidence type="ECO:0000256" key="1">
    <source>
        <dbReference type="SAM" id="SignalP"/>
    </source>
</evidence>
<accession>A0AAD6ZKX6</accession>
<dbReference type="EMBL" id="JARIHO010000040">
    <property type="protein sequence ID" value="KAJ7327862.1"/>
    <property type="molecule type" value="Genomic_DNA"/>
</dbReference>
<protein>
    <submittedName>
        <fullName evidence="2">Uncharacterized protein</fullName>
    </submittedName>
</protein>
<dbReference type="Proteomes" id="UP001218218">
    <property type="component" value="Unassembled WGS sequence"/>
</dbReference>
<sequence length="76" mass="8059">MQIKLISLALALALSTLATAMVLEQRQTDAKCCLPAGQLCEPITVDPPRIQCCPPYKCIGASTQNVGKCMVPTPAE</sequence>
<name>A0AAD6ZKX6_9AGAR</name>